<dbReference type="GO" id="GO:0016747">
    <property type="term" value="F:acyltransferase activity, transferring groups other than amino-acyl groups"/>
    <property type="evidence" value="ECO:0007669"/>
    <property type="project" value="InterPro"/>
</dbReference>
<comment type="caution">
    <text evidence="2">The sequence shown here is derived from an EMBL/GenBank/DDBJ whole genome shotgun (WGS) entry which is preliminary data.</text>
</comment>
<dbReference type="InterPro" id="IPR052564">
    <property type="entry name" value="N-acetyltrans/Recomb-assoc"/>
</dbReference>
<dbReference type="EMBL" id="DWXG01000049">
    <property type="protein sequence ID" value="HJB98141.1"/>
    <property type="molecule type" value="Genomic_DNA"/>
</dbReference>
<dbReference type="PANTHER" id="PTHR43451:SF1">
    <property type="entry name" value="ACETYLTRANSFERASE"/>
    <property type="match status" value="1"/>
</dbReference>
<evidence type="ECO:0000259" key="1">
    <source>
        <dbReference type="PROSITE" id="PS51186"/>
    </source>
</evidence>
<protein>
    <submittedName>
        <fullName evidence="2">GNAT family N-acetyltransferase</fullName>
    </submittedName>
</protein>
<reference evidence="2" key="1">
    <citation type="journal article" date="2021" name="PeerJ">
        <title>Extensive microbial diversity within the chicken gut microbiome revealed by metagenomics and culture.</title>
        <authorList>
            <person name="Gilroy R."/>
            <person name="Ravi A."/>
            <person name="Getino M."/>
            <person name="Pursley I."/>
            <person name="Horton D.L."/>
            <person name="Alikhan N.F."/>
            <person name="Baker D."/>
            <person name="Gharbi K."/>
            <person name="Hall N."/>
            <person name="Watson M."/>
            <person name="Adriaenssens E.M."/>
            <person name="Foster-Nyarko E."/>
            <person name="Jarju S."/>
            <person name="Secka A."/>
            <person name="Antonio M."/>
            <person name="Oren A."/>
            <person name="Chaudhuri R.R."/>
            <person name="La Ragione R."/>
            <person name="Hildebrand F."/>
            <person name="Pallen M.J."/>
        </authorList>
    </citation>
    <scope>NUCLEOTIDE SEQUENCE</scope>
    <source>
        <strain evidence="2">CHK185-1770</strain>
    </source>
</reference>
<evidence type="ECO:0000313" key="2">
    <source>
        <dbReference type="EMBL" id="HJB98141.1"/>
    </source>
</evidence>
<dbReference type="Pfam" id="PF13673">
    <property type="entry name" value="Acetyltransf_10"/>
    <property type="match status" value="1"/>
</dbReference>
<reference evidence="2" key="2">
    <citation type="submission" date="2021-04" db="EMBL/GenBank/DDBJ databases">
        <authorList>
            <person name="Gilroy R."/>
        </authorList>
    </citation>
    <scope>NUCLEOTIDE SEQUENCE</scope>
    <source>
        <strain evidence="2">CHK185-1770</strain>
    </source>
</reference>
<dbReference type="AlphaFoldDB" id="A0A9D2MX16"/>
<sequence>MEIRKLQAQEWDQTAALVWQVFQEFEAPVYPPEGVESFAAFLRDRQGLLTLDGWASWDGPTLTGVLAARPGGGHICLLFVRADRHRQGVGRALWHTLLTETAQPVVTVHASPYAVGFYHRLGFRDKGEEQMQDGIRFTPMEYRR</sequence>
<dbReference type="PROSITE" id="PS51186">
    <property type="entry name" value="GNAT"/>
    <property type="match status" value="1"/>
</dbReference>
<proteinExistence type="predicted"/>
<evidence type="ECO:0000313" key="3">
    <source>
        <dbReference type="Proteomes" id="UP000826793"/>
    </source>
</evidence>
<dbReference type="SUPFAM" id="SSF55729">
    <property type="entry name" value="Acyl-CoA N-acyltransferases (Nat)"/>
    <property type="match status" value="1"/>
</dbReference>
<name>A0A9D2MX16_9FIRM</name>
<dbReference type="Gene3D" id="3.40.630.30">
    <property type="match status" value="1"/>
</dbReference>
<gene>
    <name evidence="2" type="ORF">H9710_06130</name>
</gene>
<organism evidence="2 3">
    <name type="scientific">Candidatus Acutalibacter pullicola</name>
    <dbReference type="NCBI Taxonomy" id="2838417"/>
    <lineage>
        <taxon>Bacteria</taxon>
        <taxon>Bacillati</taxon>
        <taxon>Bacillota</taxon>
        <taxon>Clostridia</taxon>
        <taxon>Eubacteriales</taxon>
        <taxon>Acutalibacteraceae</taxon>
        <taxon>Acutalibacter</taxon>
    </lineage>
</organism>
<dbReference type="Proteomes" id="UP000826793">
    <property type="component" value="Unassembled WGS sequence"/>
</dbReference>
<dbReference type="InterPro" id="IPR016181">
    <property type="entry name" value="Acyl_CoA_acyltransferase"/>
</dbReference>
<accession>A0A9D2MX16</accession>
<feature type="domain" description="N-acetyltransferase" evidence="1">
    <location>
        <begin position="1"/>
        <end position="144"/>
    </location>
</feature>
<dbReference type="PANTHER" id="PTHR43451">
    <property type="entry name" value="ACETYLTRANSFERASE (GNAT) FAMILY PROTEIN"/>
    <property type="match status" value="1"/>
</dbReference>
<dbReference type="InterPro" id="IPR000182">
    <property type="entry name" value="GNAT_dom"/>
</dbReference>